<evidence type="ECO:0000313" key="3">
    <source>
        <dbReference type="Proteomes" id="UP001287059"/>
    </source>
</evidence>
<dbReference type="InterPro" id="IPR043693">
    <property type="entry name" value="UbiV"/>
</dbReference>
<evidence type="ECO:0000256" key="1">
    <source>
        <dbReference type="HAMAP-Rule" id="MF_02233"/>
    </source>
</evidence>
<dbReference type="InterPro" id="IPR051454">
    <property type="entry name" value="RNA/ubiquinone_mod_enzymes"/>
</dbReference>
<feature type="binding site" evidence="1">
    <location>
        <position position="201"/>
    </location>
    <ligand>
        <name>[4Fe-4S] cluster</name>
        <dbReference type="ChEBI" id="CHEBI:49883"/>
    </ligand>
</feature>
<name>A0ABU4Y7E2_9HYPH</name>
<feature type="binding site" evidence="1">
    <location>
        <position position="188"/>
    </location>
    <ligand>
        <name>[4Fe-4S] cluster</name>
        <dbReference type="ChEBI" id="CHEBI:49883"/>
    </ligand>
</feature>
<feature type="binding site" evidence="1">
    <location>
        <position position="205"/>
    </location>
    <ligand>
        <name>[4Fe-4S] cluster</name>
        <dbReference type="ChEBI" id="CHEBI:49883"/>
    </ligand>
</feature>
<keyword evidence="1" id="KW-0408">Iron</keyword>
<keyword evidence="3" id="KW-1185">Reference proteome</keyword>
<protein>
    <recommendedName>
        <fullName evidence="1">Ubiquinone biosynthesis protein UbiV</fullName>
    </recommendedName>
</protein>
<keyword evidence="1" id="KW-0004">4Fe-4S</keyword>
<comment type="subunit">
    <text evidence="1">Forms a heterodimer with UbiU.</text>
</comment>
<sequence length="312" mass="34231">MSEIALTLGPVFFHWPPDRLLDFYRRIADEAPIARVHVGEVVCGKRMPFSDPVWPAVIERLERGGKQVVLSTLAAPATVRERKSVEDLCGDERLVEINDVSGLPSRSGKAFVTGPFVSIYNETFVAGPFLNVYNEASAKFLVELGARTICPPVELSFAAIGAMSLKCPEAQFEIFAFGRLPLALSGRCYHARIHGLHKDSCQFTCERDPDGLPVDTLDDQQFLAVNGVQTLSNQVQAFCPAPDALASKGIRRLRLSPQTCDMVEVARIYRRLADGKDEPEDARFALSCLDLPGTLVDGYAHARPGWQVTATA</sequence>
<comment type="function">
    <text evidence="1">Required for O(2)-independent ubiquinone (coenzyme Q) biosynthesis. Together with UbiU, is essential for the C6-hydroxylation reaction in the oxygen-independent ubiquinone biosynthesis pathway.</text>
</comment>
<keyword evidence="1" id="KW-0411">Iron-sulfur</keyword>
<comment type="pathway">
    <text evidence="1">Cofactor biosynthesis; ubiquinone biosynthesis.</text>
</comment>
<proteinExistence type="inferred from homology"/>
<comment type="cofactor">
    <cofactor evidence="1">
        <name>[4Fe-4S] cluster</name>
        <dbReference type="ChEBI" id="CHEBI:49883"/>
    </cofactor>
</comment>
<dbReference type="Proteomes" id="UP001287059">
    <property type="component" value="Unassembled WGS sequence"/>
</dbReference>
<reference evidence="2 3" key="1">
    <citation type="submission" date="2023-08" db="EMBL/GenBank/DDBJ databases">
        <title>Implementing the SeqCode for naming new Mesorhizobium species isolated from Vachellia karroo root nodules.</title>
        <authorList>
            <person name="Van Lill M."/>
        </authorList>
    </citation>
    <scope>NUCLEOTIDE SEQUENCE [LARGE SCALE GENOMIC DNA]</scope>
    <source>
        <strain evidence="2 3">VK24D</strain>
    </source>
</reference>
<dbReference type="PANTHER" id="PTHR30217:SF11">
    <property type="entry name" value="UBIQUINONE BIOSYNTHESIS PROTEIN UBIV"/>
    <property type="match status" value="1"/>
</dbReference>
<comment type="similarity">
    <text evidence="1">Belongs to the peptidase U32 family. UbiV subfamily.</text>
</comment>
<dbReference type="HAMAP" id="MF_02233">
    <property type="entry name" value="UbiV"/>
    <property type="match status" value="1"/>
</dbReference>
<gene>
    <name evidence="1" type="primary">ubiV</name>
    <name evidence="2" type="ORF">RFN28_30965</name>
</gene>
<evidence type="ECO:0000313" key="2">
    <source>
        <dbReference type="EMBL" id="MDX8482848.1"/>
    </source>
</evidence>
<keyword evidence="1" id="KW-0831">Ubiquinone biosynthesis</keyword>
<dbReference type="EMBL" id="JAVIIW010000059">
    <property type="protein sequence ID" value="MDX8482848.1"/>
    <property type="molecule type" value="Genomic_DNA"/>
</dbReference>
<feature type="binding site" evidence="1">
    <location>
        <position position="43"/>
    </location>
    <ligand>
        <name>[4Fe-4S] cluster</name>
        <dbReference type="ChEBI" id="CHEBI:49883"/>
    </ligand>
</feature>
<keyword evidence="1" id="KW-0479">Metal-binding</keyword>
<organism evidence="2 3">
    <name type="scientific">Mesorhizobium album</name>
    <dbReference type="NCBI Taxonomy" id="3072314"/>
    <lineage>
        <taxon>Bacteria</taxon>
        <taxon>Pseudomonadati</taxon>
        <taxon>Pseudomonadota</taxon>
        <taxon>Alphaproteobacteria</taxon>
        <taxon>Hyphomicrobiales</taxon>
        <taxon>Phyllobacteriaceae</taxon>
        <taxon>Mesorhizobium</taxon>
    </lineage>
</organism>
<accession>A0ABU4Y7E2</accession>
<dbReference type="RefSeq" id="WP_320290935.1">
    <property type="nucleotide sequence ID" value="NZ_JAVIIW010000059.1"/>
</dbReference>
<comment type="caution">
    <text evidence="2">The sequence shown here is derived from an EMBL/GenBank/DDBJ whole genome shotgun (WGS) entry which is preliminary data.</text>
</comment>
<dbReference type="InterPro" id="IPR001539">
    <property type="entry name" value="Peptidase_U32"/>
</dbReference>
<dbReference type="PANTHER" id="PTHR30217">
    <property type="entry name" value="PEPTIDASE U32 FAMILY"/>
    <property type="match status" value="1"/>
</dbReference>
<dbReference type="Pfam" id="PF01136">
    <property type="entry name" value="Peptidase_U32"/>
    <property type="match status" value="1"/>
</dbReference>